<dbReference type="Gene3D" id="3.90.550.10">
    <property type="entry name" value="Spore Coat Polysaccharide Biosynthesis Protein SpsA, Chain A"/>
    <property type="match status" value="1"/>
</dbReference>
<dbReference type="PANTHER" id="PTHR43685">
    <property type="entry name" value="GLYCOSYLTRANSFERASE"/>
    <property type="match status" value="1"/>
</dbReference>
<name>A0A382K0S9_9ZZZZ</name>
<reference evidence="2" key="1">
    <citation type="submission" date="2018-05" db="EMBL/GenBank/DDBJ databases">
        <authorList>
            <person name="Lanie J.A."/>
            <person name="Ng W.-L."/>
            <person name="Kazmierczak K.M."/>
            <person name="Andrzejewski T.M."/>
            <person name="Davidsen T.M."/>
            <person name="Wayne K.J."/>
            <person name="Tettelin H."/>
            <person name="Glass J.I."/>
            <person name="Rusch D."/>
            <person name="Podicherti R."/>
            <person name="Tsui H.-C.T."/>
            <person name="Winkler M.E."/>
        </authorList>
    </citation>
    <scope>NUCLEOTIDE SEQUENCE</scope>
</reference>
<protein>
    <recommendedName>
        <fullName evidence="1">Glycosyltransferase 2-like domain-containing protein</fullName>
    </recommendedName>
</protein>
<organism evidence="2">
    <name type="scientific">marine metagenome</name>
    <dbReference type="NCBI Taxonomy" id="408172"/>
    <lineage>
        <taxon>unclassified sequences</taxon>
        <taxon>metagenomes</taxon>
        <taxon>ecological metagenomes</taxon>
    </lineage>
</organism>
<evidence type="ECO:0000259" key="1">
    <source>
        <dbReference type="Pfam" id="PF00535"/>
    </source>
</evidence>
<gene>
    <name evidence="2" type="ORF">METZ01_LOCUS270914</name>
</gene>
<dbReference type="InterPro" id="IPR050834">
    <property type="entry name" value="Glycosyltransf_2"/>
</dbReference>
<evidence type="ECO:0000313" key="2">
    <source>
        <dbReference type="EMBL" id="SVC18060.1"/>
    </source>
</evidence>
<feature type="non-terminal residue" evidence="2">
    <location>
        <position position="355"/>
    </location>
</feature>
<dbReference type="AlphaFoldDB" id="A0A382K0S9"/>
<proteinExistence type="predicted"/>
<dbReference type="SUPFAM" id="SSF53448">
    <property type="entry name" value="Nucleotide-diphospho-sugar transferases"/>
    <property type="match status" value="1"/>
</dbReference>
<dbReference type="EMBL" id="UINC01077700">
    <property type="protein sequence ID" value="SVC18060.1"/>
    <property type="molecule type" value="Genomic_DNA"/>
</dbReference>
<dbReference type="PANTHER" id="PTHR43685:SF2">
    <property type="entry name" value="GLYCOSYLTRANSFERASE 2-LIKE DOMAIN-CONTAINING PROTEIN"/>
    <property type="match status" value="1"/>
</dbReference>
<dbReference type="CDD" id="cd00761">
    <property type="entry name" value="Glyco_tranf_GTA_type"/>
    <property type="match status" value="1"/>
</dbReference>
<dbReference type="InterPro" id="IPR001173">
    <property type="entry name" value="Glyco_trans_2-like"/>
</dbReference>
<accession>A0A382K0S9</accession>
<sequence length="355" mass="41286">MTKLTVAIPNYNGGNNLKRAIESCRNIKSSKKNYEILVVDNKSTDNSLQIVDDLKKEFPNLRLIKNQTNVGRIKNWNVCIDNSQGDFLVYLFTNDMISENNNINQILEILDSDSSISLCLSSFLKKEKEREYIKKKFFEKIVSCPSDKFVKYCLERGLMPFGPIQGMIYRLDDIHQKRNYFVETMPINADEIFSYVQASMRKNILFNPTPQIIWDQTKDRFHGKMKFEDEVDEHSETVEIIKKQLDLDVNFGLISTYRAINLLKFSTSNLDPNQGKKKGLTTLFSKMKEKKTFFDSDSILLKTLIGKLKNSDIDADDLLYKIIISKCFSKNLEIKTIQQVKKINKPWGYEKWIAD</sequence>
<dbReference type="InterPro" id="IPR029044">
    <property type="entry name" value="Nucleotide-diphossugar_trans"/>
</dbReference>
<dbReference type="Pfam" id="PF00535">
    <property type="entry name" value="Glycos_transf_2"/>
    <property type="match status" value="1"/>
</dbReference>
<feature type="domain" description="Glycosyltransferase 2-like" evidence="1">
    <location>
        <begin position="5"/>
        <end position="142"/>
    </location>
</feature>